<sequence>MANELMNKQMTDDELENVVGGKKVVVLFRNVWPNFAIGGDYQGDMDELIKFTKQGNFQYVDQLMKNSKGYKVWHHVNPQYIDKLKERWEKRGYEVIVHDIK</sequence>
<reference evidence="1 2" key="1">
    <citation type="submission" date="2016-11" db="EMBL/GenBank/DDBJ databases">
        <authorList>
            <person name="Jaros S."/>
            <person name="Januszkiewicz K."/>
            <person name="Wedrychowicz H."/>
        </authorList>
    </citation>
    <scope>NUCLEOTIDE SEQUENCE [LARGE SCALE GENOMIC DNA]</scope>
    <source>
        <strain evidence="1 2">DSM 10502</strain>
    </source>
</reference>
<name>A0A1M4Z344_9FIRM</name>
<proteinExistence type="predicted"/>
<organism evidence="1 2">
    <name type="scientific">Schwartzia succinivorans DSM 10502</name>
    <dbReference type="NCBI Taxonomy" id="1123243"/>
    <lineage>
        <taxon>Bacteria</taxon>
        <taxon>Bacillati</taxon>
        <taxon>Bacillota</taxon>
        <taxon>Negativicutes</taxon>
        <taxon>Selenomonadales</taxon>
        <taxon>Selenomonadaceae</taxon>
        <taxon>Schwartzia</taxon>
    </lineage>
</organism>
<dbReference type="Proteomes" id="UP000184404">
    <property type="component" value="Unassembled WGS sequence"/>
</dbReference>
<dbReference type="RefSeq" id="WP_072935987.1">
    <property type="nucleotide sequence ID" value="NZ_FQUG01000007.1"/>
</dbReference>
<evidence type="ECO:0000313" key="1">
    <source>
        <dbReference type="EMBL" id="SHF12461.1"/>
    </source>
</evidence>
<gene>
    <name evidence="1" type="ORF">SAMN02745190_01903</name>
</gene>
<protein>
    <submittedName>
        <fullName evidence="1">Bacteriocin-type signal sequence-containing protein</fullName>
    </submittedName>
</protein>
<evidence type="ECO:0000313" key="2">
    <source>
        <dbReference type="Proteomes" id="UP000184404"/>
    </source>
</evidence>
<dbReference type="NCBIfam" id="TIGR01847">
    <property type="entry name" value="bacteriocin_sig"/>
    <property type="match status" value="1"/>
</dbReference>
<dbReference type="EMBL" id="FQUG01000007">
    <property type="protein sequence ID" value="SHF12461.1"/>
    <property type="molecule type" value="Genomic_DNA"/>
</dbReference>
<dbReference type="STRING" id="1123243.SAMN02745190_01903"/>
<dbReference type="InterPro" id="IPR010133">
    <property type="entry name" value="Bacteriocin_signal_seq"/>
</dbReference>
<dbReference type="AlphaFoldDB" id="A0A1M4Z344"/>
<accession>A0A1M4Z344</accession>
<keyword evidence="2" id="KW-1185">Reference proteome</keyword>